<keyword evidence="2" id="KW-1185">Reference proteome</keyword>
<dbReference type="AlphaFoldDB" id="A0A2U1KYX4"/>
<dbReference type="InterPro" id="IPR035437">
    <property type="entry name" value="SNase_OB-fold_sf"/>
</dbReference>
<protein>
    <submittedName>
        <fullName evidence="1">Nuclease</fullName>
    </submittedName>
</protein>
<gene>
    <name evidence="1" type="ORF">CTI12_AA549820</name>
</gene>
<proteinExistence type="predicted"/>
<reference evidence="1 2" key="1">
    <citation type="journal article" date="2018" name="Mol. Plant">
        <title>The genome of Artemisia annua provides insight into the evolution of Asteraceae family and artemisinin biosynthesis.</title>
        <authorList>
            <person name="Shen Q."/>
            <person name="Zhang L."/>
            <person name="Liao Z."/>
            <person name="Wang S."/>
            <person name="Yan T."/>
            <person name="Shi P."/>
            <person name="Liu M."/>
            <person name="Fu X."/>
            <person name="Pan Q."/>
            <person name="Wang Y."/>
            <person name="Lv Z."/>
            <person name="Lu X."/>
            <person name="Zhang F."/>
            <person name="Jiang W."/>
            <person name="Ma Y."/>
            <person name="Chen M."/>
            <person name="Hao X."/>
            <person name="Li L."/>
            <person name="Tang Y."/>
            <person name="Lv G."/>
            <person name="Zhou Y."/>
            <person name="Sun X."/>
            <person name="Brodelius P.E."/>
            <person name="Rose J.K.C."/>
            <person name="Tang K."/>
        </authorList>
    </citation>
    <scope>NUCLEOTIDE SEQUENCE [LARGE SCALE GENOMIC DNA]</scope>
    <source>
        <strain evidence="2">cv. Huhao1</strain>
        <tissue evidence="1">Leaf</tissue>
    </source>
</reference>
<dbReference type="Proteomes" id="UP000245207">
    <property type="component" value="Unassembled WGS sequence"/>
</dbReference>
<dbReference type="STRING" id="35608.A0A2U1KYX4"/>
<name>A0A2U1KYX4_ARTAN</name>
<dbReference type="EMBL" id="PKPP01012758">
    <property type="protein sequence ID" value="PWA41904.1"/>
    <property type="molecule type" value="Genomic_DNA"/>
</dbReference>
<organism evidence="1 2">
    <name type="scientific">Artemisia annua</name>
    <name type="common">Sweet wormwood</name>
    <dbReference type="NCBI Taxonomy" id="35608"/>
    <lineage>
        <taxon>Eukaryota</taxon>
        <taxon>Viridiplantae</taxon>
        <taxon>Streptophyta</taxon>
        <taxon>Embryophyta</taxon>
        <taxon>Tracheophyta</taxon>
        <taxon>Spermatophyta</taxon>
        <taxon>Magnoliopsida</taxon>
        <taxon>eudicotyledons</taxon>
        <taxon>Gunneridae</taxon>
        <taxon>Pentapetalae</taxon>
        <taxon>asterids</taxon>
        <taxon>campanulids</taxon>
        <taxon>Asterales</taxon>
        <taxon>Asteraceae</taxon>
        <taxon>Asteroideae</taxon>
        <taxon>Anthemideae</taxon>
        <taxon>Artemisiinae</taxon>
        <taxon>Artemisia</taxon>
    </lineage>
</organism>
<sequence>MTVEKSIALDSTLIIGIILTRISICIPPGLAQLCQLAYLKVLSLDEDYVQEAALNLSESTLVEPKEFKAVIEMEEKSKSKELDMCFLFETYL</sequence>
<evidence type="ECO:0000313" key="1">
    <source>
        <dbReference type="EMBL" id="PWA41904.1"/>
    </source>
</evidence>
<dbReference type="Gene3D" id="2.40.50.90">
    <property type="match status" value="1"/>
</dbReference>
<dbReference type="OrthoDB" id="10023235at2759"/>
<accession>A0A2U1KYX4</accession>
<evidence type="ECO:0000313" key="2">
    <source>
        <dbReference type="Proteomes" id="UP000245207"/>
    </source>
</evidence>
<comment type="caution">
    <text evidence="1">The sequence shown here is derived from an EMBL/GenBank/DDBJ whole genome shotgun (WGS) entry which is preliminary data.</text>
</comment>